<dbReference type="PANTHER" id="PTHR14087">
    <property type="entry name" value="THYMOCYTE NUCLEAR PROTEIN 1"/>
    <property type="match status" value="1"/>
</dbReference>
<comment type="subcellular location">
    <subcellularLocation>
        <location evidence="1">Nucleus</location>
    </subcellularLocation>
</comment>
<dbReference type="InterPro" id="IPR052181">
    <property type="entry name" value="5hmC_binding"/>
</dbReference>
<evidence type="ECO:0000313" key="5">
    <source>
        <dbReference type="EMBL" id="KZV86409.1"/>
    </source>
</evidence>
<evidence type="ECO:0000256" key="1">
    <source>
        <dbReference type="ARBA" id="ARBA00004123"/>
    </source>
</evidence>
<dbReference type="AlphaFoldDB" id="A0A165ZX27"/>
<accession>A0A165ZX27</accession>
<dbReference type="EMBL" id="KV426157">
    <property type="protein sequence ID" value="KZV86411.1"/>
    <property type="molecule type" value="Genomic_DNA"/>
</dbReference>
<protein>
    <submittedName>
        <fullName evidence="5">DUF55-domain-containing protein</fullName>
    </submittedName>
</protein>
<dbReference type="GO" id="GO:0005634">
    <property type="term" value="C:nucleus"/>
    <property type="evidence" value="ECO:0007669"/>
    <property type="project" value="UniProtKB-SubCell"/>
</dbReference>
<dbReference type="STRING" id="1314781.A0A165ZX27"/>
<dbReference type="InterPro" id="IPR002740">
    <property type="entry name" value="EVE_domain"/>
</dbReference>
<dbReference type="Gene3D" id="3.10.590.10">
    <property type="entry name" value="ph1033 like domains"/>
    <property type="match status" value="1"/>
</dbReference>
<dbReference type="CDD" id="cd21133">
    <property type="entry name" value="EVE"/>
    <property type="match status" value="1"/>
</dbReference>
<dbReference type="OrthoDB" id="41445at2759"/>
<dbReference type="PANTHER" id="PTHR14087:SF7">
    <property type="entry name" value="THYMOCYTE NUCLEAR PROTEIN 1"/>
    <property type="match status" value="1"/>
</dbReference>
<dbReference type="InterPro" id="IPR015947">
    <property type="entry name" value="PUA-like_sf"/>
</dbReference>
<dbReference type="SUPFAM" id="SSF88697">
    <property type="entry name" value="PUA domain-like"/>
    <property type="match status" value="1"/>
</dbReference>
<dbReference type="Proteomes" id="UP000077266">
    <property type="component" value="Unassembled WGS sequence"/>
</dbReference>
<name>A0A165ZX27_EXIGL</name>
<dbReference type="EMBL" id="KV426157">
    <property type="protein sequence ID" value="KZV86409.1"/>
    <property type="molecule type" value="Genomic_DNA"/>
</dbReference>
<dbReference type="FunCoup" id="A0A165ZX27">
    <property type="interactions" value="317"/>
</dbReference>
<keyword evidence="2" id="KW-0539">Nucleus</keyword>
<feature type="region of interest" description="Disordered" evidence="3">
    <location>
        <begin position="193"/>
        <end position="229"/>
    </location>
</feature>
<reference evidence="5 7" key="1">
    <citation type="journal article" date="2016" name="Mol. Biol. Evol.">
        <title>Comparative Genomics of Early-Diverging Mushroom-Forming Fungi Provides Insights into the Origins of Lignocellulose Decay Capabilities.</title>
        <authorList>
            <person name="Nagy L.G."/>
            <person name="Riley R."/>
            <person name="Tritt A."/>
            <person name="Adam C."/>
            <person name="Daum C."/>
            <person name="Floudas D."/>
            <person name="Sun H."/>
            <person name="Yadav J.S."/>
            <person name="Pangilinan J."/>
            <person name="Larsson K.H."/>
            <person name="Matsuura K."/>
            <person name="Barry K."/>
            <person name="Labutti K."/>
            <person name="Kuo R."/>
            <person name="Ohm R.A."/>
            <person name="Bhattacharya S.S."/>
            <person name="Shirouzu T."/>
            <person name="Yoshinaga Y."/>
            <person name="Martin F.M."/>
            <person name="Grigoriev I.V."/>
            <person name="Hibbett D.S."/>
        </authorList>
    </citation>
    <scope>NUCLEOTIDE SEQUENCE [LARGE SCALE GENOMIC DNA]</scope>
    <source>
        <strain evidence="5 7">HHB12029</strain>
    </source>
</reference>
<dbReference type="FunFam" id="3.10.590.10:FF:000006">
    <property type="entry name" value="Chromosome 7, whole genome shotgun sequence"/>
    <property type="match status" value="1"/>
</dbReference>
<evidence type="ECO:0000256" key="3">
    <source>
        <dbReference type="SAM" id="MobiDB-lite"/>
    </source>
</evidence>
<dbReference type="Pfam" id="PF01878">
    <property type="entry name" value="EVE"/>
    <property type="match status" value="1"/>
</dbReference>
<dbReference type="InterPro" id="IPR047197">
    <property type="entry name" value="THYN1-like_EVE"/>
</dbReference>
<sequence length="229" mass="25984">MASESTSPKPSITNTKAELQYWLMKAEPDSRVVKGKDVKFSVDDFEAAGTTAWEGVRSYEARNIMRDKMKVGDKVLFYHSNCKTPGIAALAEVCKEAYPDHTAWDTSHPYYDAKTDKDNPRWYMVDVRFLHRVQHFVPLAVLKTLDAHELEYLRDEHKAAVKSMALINKGRLSVQPVSQLAYEAITMMGERGGFETEGKAAGAKRKRAEKEQGDKEEAGGRVTRQRRKR</sequence>
<evidence type="ECO:0000313" key="6">
    <source>
        <dbReference type="EMBL" id="KZV86411.1"/>
    </source>
</evidence>
<evidence type="ECO:0000256" key="2">
    <source>
        <dbReference type="ARBA" id="ARBA00023242"/>
    </source>
</evidence>
<proteinExistence type="predicted"/>
<feature type="compositionally biased region" description="Basic and acidic residues" evidence="3">
    <location>
        <begin position="208"/>
        <end position="219"/>
    </location>
</feature>
<keyword evidence="7" id="KW-1185">Reference proteome</keyword>
<organism evidence="5 7">
    <name type="scientific">Exidia glandulosa HHB12029</name>
    <dbReference type="NCBI Taxonomy" id="1314781"/>
    <lineage>
        <taxon>Eukaryota</taxon>
        <taxon>Fungi</taxon>
        <taxon>Dikarya</taxon>
        <taxon>Basidiomycota</taxon>
        <taxon>Agaricomycotina</taxon>
        <taxon>Agaricomycetes</taxon>
        <taxon>Auriculariales</taxon>
        <taxon>Exidiaceae</taxon>
        <taxon>Exidia</taxon>
    </lineage>
</organism>
<evidence type="ECO:0000259" key="4">
    <source>
        <dbReference type="Pfam" id="PF01878"/>
    </source>
</evidence>
<evidence type="ECO:0000313" key="7">
    <source>
        <dbReference type="Proteomes" id="UP000077266"/>
    </source>
</evidence>
<gene>
    <name evidence="5" type="ORF">EXIGLDRAFT_681086</name>
    <name evidence="6" type="ORF">EXIGLDRAFT_802333</name>
</gene>
<feature type="domain" description="EVE" evidence="4">
    <location>
        <begin position="20"/>
        <end position="187"/>
    </location>
</feature>